<dbReference type="GO" id="GO:0016787">
    <property type="term" value="F:hydrolase activity"/>
    <property type="evidence" value="ECO:0007669"/>
    <property type="project" value="UniProtKB-KW"/>
</dbReference>
<evidence type="ECO:0000256" key="1">
    <source>
        <dbReference type="ARBA" id="ARBA00022729"/>
    </source>
</evidence>
<evidence type="ECO:0000313" key="4">
    <source>
        <dbReference type="Proteomes" id="UP001354931"/>
    </source>
</evidence>
<sequence>MSSPSTASPTGSRTKSTTDFYVTGATTQFASRHDQRLSYCLYVPTAHRTAEQPLPLLVMQHGTGRTGPQYRDAMAGFAEEHGIVVLAPLFPAGLGSDPDDLHNFKFMEYEGIRFDLALLAIVEEAAQRVRVDAGRFVLHGFSGGGQFAHRFLLLHPERLAGVSIGAPGRVTLIDPERAWWLGTGGFEERFGKPVDLDRIREVPVQLVVGEEDTETWEINNPGDSNWMEGADAVGRTRVERITALYENYRSLGIDASLDIVPGVAHNGMGVLDEVRAFAAGALGRR</sequence>
<dbReference type="InterPro" id="IPR050955">
    <property type="entry name" value="Plant_Biomass_Hydrol_Est"/>
</dbReference>
<keyword evidence="2 3" id="KW-0378">Hydrolase</keyword>
<comment type="caution">
    <text evidence="3">The sequence shown here is derived from an EMBL/GenBank/DDBJ whole genome shotgun (WGS) entry which is preliminary data.</text>
</comment>
<evidence type="ECO:0000256" key="2">
    <source>
        <dbReference type="ARBA" id="ARBA00022801"/>
    </source>
</evidence>
<keyword evidence="4" id="KW-1185">Reference proteome</keyword>
<protein>
    <submittedName>
        <fullName evidence="3">Alpha/beta hydrolase</fullName>
    </submittedName>
</protein>
<proteinExistence type="predicted"/>
<evidence type="ECO:0000313" key="3">
    <source>
        <dbReference type="EMBL" id="MEB8342393.1"/>
    </source>
</evidence>
<dbReference type="PANTHER" id="PTHR43037:SF5">
    <property type="entry name" value="FERULOYL ESTERASE"/>
    <property type="match status" value="1"/>
</dbReference>
<dbReference type="SUPFAM" id="SSF53474">
    <property type="entry name" value="alpha/beta-Hydrolases"/>
    <property type="match status" value="1"/>
</dbReference>
<dbReference type="InterPro" id="IPR029058">
    <property type="entry name" value="AB_hydrolase_fold"/>
</dbReference>
<gene>
    <name evidence="3" type="ORF">OKJ99_33365</name>
</gene>
<reference evidence="3 4" key="1">
    <citation type="submission" date="2022-10" db="EMBL/GenBank/DDBJ databases">
        <authorList>
            <person name="Xie J."/>
            <person name="Shen N."/>
        </authorList>
    </citation>
    <scope>NUCLEOTIDE SEQUENCE [LARGE SCALE GENOMIC DNA]</scope>
    <source>
        <strain evidence="3 4">YIM65594</strain>
    </source>
</reference>
<dbReference type="PANTHER" id="PTHR43037">
    <property type="entry name" value="UNNAMED PRODUCT-RELATED"/>
    <property type="match status" value="1"/>
</dbReference>
<keyword evidence="1" id="KW-0732">Signal</keyword>
<dbReference type="EMBL" id="JAOZYC010000164">
    <property type="protein sequence ID" value="MEB8342393.1"/>
    <property type="molecule type" value="Genomic_DNA"/>
</dbReference>
<organism evidence="3 4">
    <name type="scientific">Streptomyces endophyticus</name>
    <dbReference type="NCBI Taxonomy" id="714166"/>
    <lineage>
        <taxon>Bacteria</taxon>
        <taxon>Bacillati</taxon>
        <taxon>Actinomycetota</taxon>
        <taxon>Actinomycetes</taxon>
        <taxon>Kitasatosporales</taxon>
        <taxon>Streptomycetaceae</taxon>
        <taxon>Streptomyces</taxon>
    </lineage>
</organism>
<dbReference type="RefSeq" id="WP_326021842.1">
    <property type="nucleotide sequence ID" value="NZ_JAOZYC010000164.1"/>
</dbReference>
<name>A0ABU6FEM7_9ACTN</name>
<accession>A0ABU6FEM7</accession>
<dbReference type="Gene3D" id="3.40.50.1820">
    <property type="entry name" value="alpha/beta hydrolase"/>
    <property type="match status" value="1"/>
</dbReference>
<dbReference type="Proteomes" id="UP001354931">
    <property type="component" value="Unassembled WGS sequence"/>
</dbReference>